<dbReference type="InterPro" id="IPR003989">
    <property type="entry name" value="VCAM-1"/>
</dbReference>
<feature type="domain" description="Ig-like" evidence="2">
    <location>
        <begin position="289"/>
        <end position="377"/>
    </location>
</feature>
<dbReference type="PRINTS" id="PR01474">
    <property type="entry name" value="VCAM1"/>
</dbReference>
<gene>
    <name evidence="3" type="ORF">VZT92_021585</name>
</gene>
<keyword evidence="1" id="KW-0812">Transmembrane</keyword>
<dbReference type="Pfam" id="PF13895">
    <property type="entry name" value="Ig_2"/>
    <property type="match status" value="2"/>
</dbReference>
<feature type="domain" description="Ig-like" evidence="2">
    <location>
        <begin position="663"/>
        <end position="745"/>
    </location>
</feature>
<organism evidence="3 4">
    <name type="scientific">Zoarces viviparus</name>
    <name type="common">Viviparous eelpout</name>
    <name type="synonym">Blennius viviparus</name>
    <dbReference type="NCBI Taxonomy" id="48416"/>
    <lineage>
        <taxon>Eukaryota</taxon>
        <taxon>Metazoa</taxon>
        <taxon>Chordata</taxon>
        <taxon>Craniata</taxon>
        <taxon>Vertebrata</taxon>
        <taxon>Euteleostomi</taxon>
        <taxon>Actinopterygii</taxon>
        <taxon>Neopterygii</taxon>
        <taxon>Teleostei</taxon>
        <taxon>Neoteleostei</taxon>
        <taxon>Acanthomorphata</taxon>
        <taxon>Eupercaria</taxon>
        <taxon>Perciformes</taxon>
        <taxon>Cottioidei</taxon>
        <taxon>Zoarcales</taxon>
        <taxon>Zoarcidae</taxon>
        <taxon>Zoarcinae</taxon>
        <taxon>Zoarces</taxon>
    </lineage>
</organism>
<dbReference type="GO" id="GO:0005886">
    <property type="term" value="C:plasma membrane"/>
    <property type="evidence" value="ECO:0007669"/>
    <property type="project" value="TreeGrafter"/>
</dbReference>
<dbReference type="InterPro" id="IPR047012">
    <property type="entry name" value="ICAM_VCAM"/>
</dbReference>
<dbReference type="GO" id="GO:0005178">
    <property type="term" value="F:integrin binding"/>
    <property type="evidence" value="ECO:0007669"/>
    <property type="project" value="InterPro"/>
</dbReference>
<comment type="caution">
    <text evidence="3">The sequence shown here is derived from an EMBL/GenBank/DDBJ whole genome shotgun (WGS) entry which is preliminary data.</text>
</comment>
<feature type="domain" description="Ig-like" evidence="2">
    <location>
        <begin position="572"/>
        <end position="660"/>
    </location>
</feature>
<dbReference type="GO" id="GO:0098609">
    <property type="term" value="P:cell-cell adhesion"/>
    <property type="evidence" value="ECO:0007669"/>
    <property type="project" value="InterPro"/>
</dbReference>
<dbReference type="PANTHER" id="PTHR13771:SF14">
    <property type="entry name" value="VASCULAR CELL ADHESION PROTEIN 1"/>
    <property type="match status" value="1"/>
</dbReference>
<dbReference type="Pfam" id="PF07679">
    <property type="entry name" value="I-set"/>
    <property type="match status" value="1"/>
</dbReference>
<feature type="transmembrane region" description="Helical" evidence="1">
    <location>
        <begin position="757"/>
        <end position="778"/>
    </location>
</feature>
<evidence type="ECO:0000256" key="1">
    <source>
        <dbReference type="SAM" id="Phobius"/>
    </source>
</evidence>
<feature type="domain" description="Ig-like" evidence="2">
    <location>
        <begin position="380"/>
        <end position="466"/>
    </location>
</feature>
<keyword evidence="1" id="KW-1133">Transmembrane helix</keyword>
<dbReference type="InterPro" id="IPR013783">
    <property type="entry name" value="Ig-like_fold"/>
</dbReference>
<proteinExistence type="predicted"/>
<dbReference type="Gene3D" id="2.60.40.10">
    <property type="entry name" value="Immunoglobulins"/>
    <property type="match status" value="8"/>
</dbReference>
<feature type="domain" description="Ig-like" evidence="2">
    <location>
        <begin position="471"/>
        <end position="563"/>
    </location>
</feature>
<evidence type="ECO:0000259" key="2">
    <source>
        <dbReference type="PROSITE" id="PS50835"/>
    </source>
</evidence>
<dbReference type="Pfam" id="PF13927">
    <property type="entry name" value="Ig_3"/>
    <property type="match status" value="1"/>
</dbReference>
<protein>
    <recommendedName>
        <fullName evidence="2">Ig-like domain-containing protein</fullName>
    </recommendedName>
</protein>
<name>A0AAW1E8B6_ZOAVI</name>
<dbReference type="InterPro" id="IPR003598">
    <property type="entry name" value="Ig_sub2"/>
</dbReference>
<dbReference type="SMART" id="SM00409">
    <property type="entry name" value="IG"/>
    <property type="match status" value="8"/>
</dbReference>
<feature type="domain" description="Ig-like" evidence="2">
    <location>
        <begin position="23"/>
        <end position="95"/>
    </location>
</feature>
<accession>A0AAW1E8B6</accession>
<dbReference type="PANTHER" id="PTHR13771">
    <property type="entry name" value="INTERCELLULAR ADHESION MOLECULE"/>
    <property type="match status" value="1"/>
</dbReference>
<dbReference type="InterPro" id="IPR036179">
    <property type="entry name" value="Ig-like_dom_sf"/>
</dbReference>
<keyword evidence="1" id="KW-0472">Membrane</keyword>
<dbReference type="SUPFAM" id="SSF48726">
    <property type="entry name" value="Immunoglobulin"/>
    <property type="match status" value="8"/>
</dbReference>
<evidence type="ECO:0000313" key="4">
    <source>
        <dbReference type="Proteomes" id="UP001488805"/>
    </source>
</evidence>
<feature type="domain" description="Ig-like" evidence="2">
    <location>
        <begin position="202"/>
        <end position="284"/>
    </location>
</feature>
<dbReference type="InterPro" id="IPR007110">
    <property type="entry name" value="Ig-like_dom"/>
</dbReference>
<feature type="domain" description="Ig-like" evidence="2">
    <location>
        <begin position="100"/>
        <end position="192"/>
    </location>
</feature>
<dbReference type="SMART" id="SM00408">
    <property type="entry name" value="IGc2"/>
    <property type="match status" value="5"/>
</dbReference>
<dbReference type="InterPro" id="IPR003599">
    <property type="entry name" value="Ig_sub"/>
</dbReference>
<dbReference type="InterPro" id="IPR013098">
    <property type="entry name" value="Ig_I-set"/>
</dbReference>
<dbReference type="PROSITE" id="PS50835">
    <property type="entry name" value="IG_LIKE"/>
    <property type="match status" value="8"/>
</dbReference>
<keyword evidence="4" id="KW-1185">Reference proteome</keyword>
<dbReference type="EMBL" id="JBCEZU010000434">
    <property type="protein sequence ID" value="KAK9518811.1"/>
    <property type="molecule type" value="Genomic_DNA"/>
</dbReference>
<reference evidence="3 4" key="1">
    <citation type="journal article" date="2024" name="Genome Biol. Evol.">
        <title>Chromosome-level genome assembly of the viviparous eelpout Zoarces viviparus.</title>
        <authorList>
            <person name="Fuhrmann N."/>
            <person name="Brasseur M.V."/>
            <person name="Bakowski C.E."/>
            <person name="Podsiadlowski L."/>
            <person name="Prost S."/>
            <person name="Krehenwinkel H."/>
            <person name="Mayer C."/>
        </authorList>
    </citation>
    <scope>NUCLEOTIDE SEQUENCE [LARGE SCALE GENOMIC DNA]</scope>
    <source>
        <strain evidence="3">NO-MEL_2022_Ind0_liver</strain>
    </source>
</reference>
<evidence type="ECO:0000313" key="3">
    <source>
        <dbReference type="EMBL" id="KAK9518811.1"/>
    </source>
</evidence>
<dbReference type="AlphaFoldDB" id="A0AAW1E8B6"/>
<dbReference type="Proteomes" id="UP001488805">
    <property type="component" value="Unassembled WGS sequence"/>
</dbReference>
<sequence>MSSRCVQGLHVEVFPRRPLFRLGERQQLVCRVQDCPTMPSVSWSVLGDRPQTASVSTNGTWSVISFNPVMMEHEGVLLCKVGCGGKNKQIKTSVQVYSFPSAPLILGQDHLSLGAESVLTCQVSDLYPTELLTLNWLRGDVVLQSIMGDPGSSSVWSEYRFTPLELDSGGNISCRATMDLQDLPAEDKTRVTTVLLNLLYAPVVKMTSDSVLVMAGSPLTLTCIVEGNPDPTVTWSFRWADGRSEVRGLGRQLVLTAVTPSEAGRYDCEARNSEGNRTAEVEVTVHAPPTNTSLSVSPGEEVLEGQQVTLTCRSDGAPPTTLVLRREGVELQRTDPASSAPLSFSLSSAQLEDSAHYQCEASNQYGSQLVSSSVTVSAHPLQVEVSPVVSPAEKGSGLVLTCRASGCLHPPVFTWRTDEDQIVLRGTEQDVLSLLHLQDLDLKDEGGYRCEAECDSVIRTSTIQVQVYSFPSDPVLEDPGPVLLGQEAVLHCNVSSVFWANQMRILWLSGNTTLMSESVVFSGSLQNVSSVHRLQVQKDQKVLTCRAELLMEDGDVWRSRKTSVHLQVHYPPRRTSLSVSPGEEVLEGQQVTLTCRSDGAPPTTLVLRREGVELQRTDPASSSSLSFSLSSAQLEDSAHYQCEASNQYGSQLVSSSITVSAPPRNTTVLVLPSTVVQEGQNVTICCQTVSFPLSAVVLRKLTNGMELYSSNGTFLLVNVTARDSGLYQVNVTNDLGFQVKVFSISVREISTSVPPSLSAVLVPVVCVAAGLAAAALLLDYLRRSRKKGFYQLPQSAPPSA</sequence>